<evidence type="ECO:0008006" key="3">
    <source>
        <dbReference type="Google" id="ProtNLM"/>
    </source>
</evidence>
<accession>A0A809S1D0</accession>
<evidence type="ECO:0000313" key="2">
    <source>
        <dbReference type="Proteomes" id="UP000464317"/>
    </source>
</evidence>
<dbReference type="Gene3D" id="2.60.120.260">
    <property type="entry name" value="Galactose-binding domain-like"/>
    <property type="match status" value="1"/>
</dbReference>
<sequence length="493" mass="56054">MKYKEVLFEITSDIELDSPDDIGSTLIINSQDVLITNKSFKGSTNKVITAKFKVYENGIYQISGLRDLNRNFGSILSHTVLGFVQSTGIVEENPNTNNQSTKPTIESVETPLNTVYNELSTVFEEGNVLNLYEPKYYLYLIDGEKVAKYLPKVISYNGKKYELPTNASITEPTVPESEKDKKIKTLEFQQTYNFKTNQSELTLETSETETTAVTHTPEGSIQFTFVIQYLDYSKENNIPLFNNLLDVNRDQSNNAYSRNPLSGQDRNGAGPHEVIDGKLTKSWANSNDNKRNQSDDNVIKNRFVFNVKNNQTLLLTHLDLYISDAGTKANNYVLPAEFFVEVSQDGTNYERVKHQNVSTPTEVGTFESNTLKQTSGLADVQGSTDVKTLRINFEPILAKYIKFQWKTRPVVENNNTQSNSHYSWGLAEVRFYSVNEQLETLKQTYLVKETEKTNILDKLTTLIDYYKNLTDTSTNRYAVVIEKSKQLSNQLTN</sequence>
<dbReference type="Proteomes" id="UP000464317">
    <property type="component" value="Chromosome"/>
</dbReference>
<dbReference type="EMBL" id="AP022325">
    <property type="protein sequence ID" value="BBU47937.1"/>
    <property type="molecule type" value="Genomic_DNA"/>
</dbReference>
<dbReference type="RefSeq" id="WP_161553338.1">
    <property type="nucleotide sequence ID" value="NZ_AP022325.1"/>
</dbReference>
<keyword evidence="2" id="KW-1185">Reference proteome</keyword>
<proteinExistence type="predicted"/>
<evidence type="ECO:0000313" key="1">
    <source>
        <dbReference type="EMBL" id="BBU47937.1"/>
    </source>
</evidence>
<protein>
    <recommendedName>
        <fullName evidence="3">F5/8 type C domain-containing protein</fullName>
    </recommendedName>
</protein>
<dbReference type="KEGG" id="mfel:JPM2_6300"/>
<gene>
    <name evidence="1" type="ORF">JPM2_6300</name>
</gene>
<reference evidence="1 2" key="1">
    <citation type="submission" date="2020-01" db="EMBL/GenBank/DDBJ databases">
        <title>Complete genome sequence of Mycoplasma felis strain Myco-2.</title>
        <authorList>
            <person name="Kinoshita Y."/>
            <person name="Niwa H."/>
            <person name="Uchida-Fujii E."/>
            <person name="Nukada T."/>
        </authorList>
    </citation>
    <scope>NUCLEOTIDE SEQUENCE [LARGE SCALE GENOMIC DNA]</scope>
    <source>
        <strain evidence="1 2">Myco-2</strain>
    </source>
</reference>
<organism evidence="1 2">
    <name type="scientific">Mycoplasmopsis felis</name>
    <dbReference type="NCBI Taxonomy" id="33923"/>
    <lineage>
        <taxon>Bacteria</taxon>
        <taxon>Bacillati</taxon>
        <taxon>Mycoplasmatota</taxon>
        <taxon>Mycoplasmoidales</taxon>
        <taxon>Metamycoplasmataceae</taxon>
        <taxon>Mycoplasmopsis</taxon>
    </lineage>
</organism>
<name>A0A809S1D0_9BACT</name>
<dbReference type="AlphaFoldDB" id="A0A809S1D0"/>